<name>A0A4C2ACB5_EUMVA</name>
<reference evidence="1 2" key="1">
    <citation type="journal article" date="2019" name="Commun. Biol.">
        <title>The bagworm genome reveals a unique fibroin gene that provides high tensile strength.</title>
        <authorList>
            <person name="Kono N."/>
            <person name="Nakamura H."/>
            <person name="Ohtoshi R."/>
            <person name="Tomita M."/>
            <person name="Numata K."/>
            <person name="Arakawa K."/>
        </authorList>
    </citation>
    <scope>NUCLEOTIDE SEQUENCE [LARGE SCALE GENOMIC DNA]</scope>
</reference>
<gene>
    <name evidence="1" type="ORF">EVAR_28654_1</name>
</gene>
<keyword evidence="2" id="KW-1185">Reference proteome</keyword>
<protein>
    <submittedName>
        <fullName evidence="1">Uncharacterized protein</fullName>
    </submittedName>
</protein>
<comment type="caution">
    <text evidence="1">The sequence shown here is derived from an EMBL/GenBank/DDBJ whole genome shotgun (WGS) entry which is preliminary data.</text>
</comment>
<organism evidence="1 2">
    <name type="scientific">Eumeta variegata</name>
    <name type="common">Bagworm moth</name>
    <name type="synonym">Eumeta japonica</name>
    <dbReference type="NCBI Taxonomy" id="151549"/>
    <lineage>
        <taxon>Eukaryota</taxon>
        <taxon>Metazoa</taxon>
        <taxon>Ecdysozoa</taxon>
        <taxon>Arthropoda</taxon>
        <taxon>Hexapoda</taxon>
        <taxon>Insecta</taxon>
        <taxon>Pterygota</taxon>
        <taxon>Neoptera</taxon>
        <taxon>Endopterygota</taxon>
        <taxon>Lepidoptera</taxon>
        <taxon>Glossata</taxon>
        <taxon>Ditrysia</taxon>
        <taxon>Tineoidea</taxon>
        <taxon>Psychidae</taxon>
        <taxon>Oiketicinae</taxon>
        <taxon>Eumeta</taxon>
    </lineage>
</organism>
<dbReference type="AlphaFoldDB" id="A0A4C2ACB5"/>
<evidence type="ECO:0000313" key="1">
    <source>
        <dbReference type="EMBL" id="GBP96635.1"/>
    </source>
</evidence>
<evidence type="ECO:0000313" key="2">
    <source>
        <dbReference type="Proteomes" id="UP000299102"/>
    </source>
</evidence>
<dbReference type="Proteomes" id="UP000299102">
    <property type="component" value="Unassembled WGS sequence"/>
</dbReference>
<dbReference type="EMBL" id="BGZK01002814">
    <property type="protein sequence ID" value="GBP96635.1"/>
    <property type="molecule type" value="Genomic_DNA"/>
</dbReference>
<sequence>MLHFPGSVTSNKRSFLRTYVPAVWQIIYLIFYFDTNIFAGFLQVETVIVSPIVIENGTRSKIRAETGTEIENGTEVETGCGAGITIKIVSGFENREITGARIDSKEESLIAKFTEKMKGHILHVYEGEATWAVLVPI</sequence>
<proteinExistence type="predicted"/>
<accession>A0A4C2ACB5</accession>